<name>A0A7X0PJ93_9BURK</name>
<dbReference type="Proteomes" id="UP000575083">
    <property type="component" value="Unassembled WGS sequence"/>
</dbReference>
<accession>A0A7X0PJ93</accession>
<dbReference type="RefSeq" id="WP_184863485.1">
    <property type="nucleotide sequence ID" value="NZ_JACHLK010000015.1"/>
</dbReference>
<evidence type="ECO:0000313" key="3">
    <source>
        <dbReference type="Proteomes" id="UP000575083"/>
    </source>
</evidence>
<dbReference type="InterPro" id="IPR009486">
    <property type="entry name" value="Pur_nuclsid_perm"/>
</dbReference>
<proteinExistence type="predicted"/>
<sequence>MLFNHPCFLRPARWLVPALAAASIMGCATAPSATATATAPIRVKVFVAAMFEIGKNTGDRAGEFQHWYERYWKDATPITVPGALGPVYCNADGVCGAVLGMGKVNSSSSMQAILLNPKFDFAEAYYVISGVAGTPPQRGTIADVSWGTWLVDYDLGHRWAPEENTPGAPTFMPRKGYEEYRRFQLNPLLVDWAMNLTVDVPLKDSDSARTYRLRYPDTAARRSPAVTSGTHMTGDTFFHGPGMSRQAQYIAKLYGADDYVITEMEAAAIALVVKRTHGTDRLMSLRGAVNFDQGNPNETTLQHLDPAPGETAGGFAETVENVALVGTRVVDHIVRNWGQWQGGVPAR</sequence>
<dbReference type="Pfam" id="PF06516">
    <property type="entry name" value="NUP"/>
    <property type="match status" value="1"/>
</dbReference>
<feature type="signal peptide" evidence="1">
    <location>
        <begin position="1"/>
        <end position="30"/>
    </location>
</feature>
<evidence type="ECO:0000256" key="1">
    <source>
        <dbReference type="SAM" id="SignalP"/>
    </source>
</evidence>
<gene>
    <name evidence="2" type="ORF">HNP48_005687</name>
</gene>
<dbReference type="PANTHER" id="PTHR38643:SF1">
    <property type="entry name" value="PURINE NUCLEOSIDE PERMEASE C285.05-RELATED"/>
    <property type="match status" value="1"/>
</dbReference>
<dbReference type="InterPro" id="IPR035994">
    <property type="entry name" value="Nucleoside_phosphorylase_sf"/>
</dbReference>
<dbReference type="GO" id="GO:0055085">
    <property type="term" value="P:transmembrane transport"/>
    <property type="evidence" value="ECO:0007669"/>
    <property type="project" value="InterPro"/>
</dbReference>
<dbReference type="AlphaFoldDB" id="A0A7X0PJ93"/>
<keyword evidence="1" id="KW-0732">Signal</keyword>
<protein>
    <submittedName>
        <fullName evidence="2">Purine nucleoside permease</fullName>
    </submittedName>
</protein>
<comment type="caution">
    <text evidence="2">The sequence shown here is derived from an EMBL/GenBank/DDBJ whole genome shotgun (WGS) entry which is preliminary data.</text>
</comment>
<dbReference type="GO" id="GO:0009116">
    <property type="term" value="P:nucleoside metabolic process"/>
    <property type="evidence" value="ECO:0007669"/>
    <property type="project" value="InterPro"/>
</dbReference>
<dbReference type="PIRSF" id="PIRSF013171">
    <property type="entry name" value="Pur_nuclsid_perm"/>
    <property type="match status" value="1"/>
</dbReference>
<reference evidence="2 3" key="1">
    <citation type="submission" date="2020-08" db="EMBL/GenBank/DDBJ databases">
        <title>Functional genomics of gut bacteria from endangered species of beetles.</title>
        <authorList>
            <person name="Carlos-Shanley C."/>
        </authorList>
    </citation>
    <scope>NUCLEOTIDE SEQUENCE [LARGE SCALE GENOMIC DNA]</scope>
    <source>
        <strain evidence="2 3">S00198</strain>
    </source>
</reference>
<organism evidence="2 3">
    <name type="scientific">Acidovorax soli</name>
    <dbReference type="NCBI Taxonomy" id="592050"/>
    <lineage>
        <taxon>Bacteria</taxon>
        <taxon>Pseudomonadati</taxon>
        <taxon>Pseudomonadota</taxon>
        <taxon>Betaproteobacteria</taxon>
        <taxon>Burkholderiales</taxon>
        <taxon>Comamonadaceae</taxon>
        <taxon>Acidovorax</taxon>
    </lineage>
</organism>
<dbReference type="EMBL" id="JACHLK010000015">
    <property type="protein sequence ID" value="MBB6562970.1"/>
    <property type="molecule type" value="Genomic_DNA"/>
</dbReference>
<dbReference type="GO" id="GO:0003824">
    <property type="term" value="F:catalytic activity"/>
    <property type="evidence" value="ECO:0007669"/>
    <property type="project" value="InterPro"/>
</dbReference>
<keyword evidence="3" id="KW-1185">Reference proteome</keyword>
<dbReference type="PANTHER" id="PTHR38643">
    <property type="entry name" value="PURINE NUCLEOSIDE PERMEASE C285.05-RELATED"/>
    <property type="match status" value="1"/>
</dbReference>
<evidence type="ECO:0000313" key="2">
    <source>
        <dbReference type="EMBL" id="MBB6562970.1"/>
    </source>
</evidence>
<dbReference type="SUPFAM" id="SSF53167">
    <property type="entry name" value="Purine and uridine phosphorylases"/>
    <property type="match status" value="1"/>
</dbReference>
<feature type="chain" id="PRO_5030815485" evidence="1">
    <location>
        <begin position="31"/>
        <end position="347"/>
    </location>
</feature>
<dbReference type="Gene3D" id="3.40.50.1580">
    <property type="entry name" value="Nucleoside phosphorylase domain"/>
    <property type="match status" value="1"/>
</dbReference>